<dbReference type="EMBL" id="JAAKZG010000004">
    <property type="protein sequence ID" value="NGN41520.1"/>
    <property type="molecule type" value="Genomic_DNA"/>
</dbReference>
<keyword evidence="4" id="KW-0521">NADP</keyword>
<dbReference type="RefSeq" id="WP_165117064.1">
    <property type="nucleotide sequence ID" value="NZ_JAAKZG010000004.1"/>
</dbReference>
<dbReference type="SUPFAM" id="SSF51395">
    <property type="entry name" value="FMN-linked oxidoreductases"/>
    <property type="match status" value="1"/>
</dbReference>
<dbReference type="Proteomes" id="UP000481252">
    <property type="component" value="Unassembled WGS sequence"/>
</dbReference>
<organism evidence="8 9">
    <name type="scientific">Mesorhizobium zhangyense</name>
    <dbReference type="NCBI Taxonomy" id="1776730"/>
    <lineage>
        <taxon>Bacteria</taxon>
        <taxon>Pseudomonadati</taxon>
        <taxon>Pseudomonadota</taxon>
        <taxon>Alphaproteobacteria</taxon>
        <taxon>Hyphomicrobiales</taxon>
        <taxon>Phyllobacteriaceae</taxon>
        <taxon>Mesorhizobium</taxon>
    </lineage>
</organism>
<evidence type="ECO:0000256" key="4">
    <source>
        <dbReference type="ARBA" id="ARBA00022857"/>
    </source>
</evidence>
<keyword evidence="5" id="KW-0560">Oxidoreductase</keyword>
<sequence>MSQLFGEGRIGGLQVENRIVVSPMCQYSAVEGTAQPWHLIHIGNLMMSGAGLVIMEATAVEDIGRGTLGCLGIYSDENERALAELVVTAKKLSTAKLGLQLTHAGRKAATRTIPDRWRGEPLPLDEGAWKPVAPSAICFDKHWQVPEELDEEGILRIIDAFACSAQRADRAGFDLIEIHGAHGYLIHNFLSPLSNRRSDKWGGSLENRMRFALEIVGAVRSVWPKEKAFGFRVNSTDWHPEGFSLDDAVIFAQALEQAGLDYVVMSAGNIAPGISIPPATPGHQVPFATSIKENTGLTAMAVGMIGRFEQAEAIIANDEADFVALARPMLDNPRWGIHAAAALGADIAYPPQYMRARPNNWLGFTYVHPEAKPPASTLQLDRPPSVAWDRPRDA</sequence>
<feature type="region of interest" description="Disordered" evidence="6">
    <location>
        <begin position="373"/>
        <end position="394"/>
    </location>
</feature>
<dbReference type="PANTHER" id="PTHR43303:SF4">
    <property type="entry name" value="NADPH DEHYDROGENASE C23G7.10C-RELATED"/>
    <property type="match status" value="1"/>
</dbReference>
<comment type="caution">
    <text evidence="8">The sequence shown here is derived from an EMBL/GenBank/DDBJ whole genome shotgun (WGS) entry which is preliminary data.</text>
</comment>
<evidence type="ECO:0000256" key="6">
    <source>
        <dbReference type="SAM" id="MobiDB-lite"/>
    </source>
</evidence>
<dbReference type="Pfam" id="PF00724">
    <property type="entry name" value="Oxidored_FMN"/>
    <property type="match status" value="1"/>
</dbReference>
<evidence type="ECO:0000259" key="7">
    <source>
        <dbReference type="Pfam" id="PF00724"/>
    </source>
</evidence>
<dbReference type="Gene3D" id="3.20.20.70">
    <property type="entry name" value="Aldolase class I"/>
    <property type="match status" value="1"/>
</dbReference>
<keyword evidence="2" id="KW-0285">Flavoprotein</keyword>
<dbReference type="InterPro" id="IPR044152">
    <property type="entry name" value="YqjM-like"/>
</dbReference>
<reference evidence="8 9" key="1">
    <citation type="submission" date="2020-02" db="EMBL/GenBank/DDBJ databases">
        <title>Genome sequence of the type strain CGMCC 1.15528 of Mesorhizobium zhangyense.</title>
        <authorList>
            <person name="Gao J."/>
            <person name="Sun J."/>
        </authorList>
    </citation>
    <scope>NUCLEOTIDE SEQUENCE [LARGE SCALE GENOMIC DNA]</scope>
    <source>
        <strain evidence="8 9">CGMCC 1.15528</strain>
    </source>
</reference>
<dbReference type="PANTHER" id="PTHR43303">
    <property type="entry name" value="NADPH DEHYDROGENASE C23G7.10C-RELATED"/>
    <property type="match status" value="1"/>
</dbReference>
<dbReference type="InterPro" id="IPR013785">
    <property type="entry name" value="Aldolase_TIM"/>
</dbReference>
<dbReference type="InterPro" id="IPR001155">
    <property type="entry name" value="OxRdtase_FMN_N"/>
</dbReference>
<keyword evidence="3" id="KW-0288">FMN</keyword>
<dbReference type="CDD" id="cd02932">
    <property type="entry name" value="OYE_YqiM_FMN"/>
    <property type="match status" value="1"/>
</dbReference>
<gene>
    <name evidence="8" type="ORF">G6N74_10610</name>
</gene>
<keyword evidence="9" id="KW-1185">Reference proteome</keyword>
<protein>
    <submittedName>
        <fullName evidence="8">NADH:flavin oxidoreductase/NADH oxidase</fullName>
    </submittedName>
</protein>
<dbReference type="GO" id="GO:0050661">
    <property type="term" value="F:NADP binding"/>
    <property type="evidence" value="ECO:0007669"/>
    <property type="project" value="InterPro"/>
</dbReference>
<comment type="cofactor">
    <cofactor evidence="1">
        <name>FMN</name>
        <dbReference type="ChEBI" id="CHEBI:58210"/>
    </cofactor>
</comment>
<evidence type="ECO:0000313" key="9">
    <source>
        <dbReference type="Proteomes" id="UP000481252"/>
    </source>
</evidence>
<evidence type="ECO:0000256" key="1">
    <source>
        <dbReference type="ARBA" id="ARBA00001917"/>
    </source>
</evidence>
<evidence type="ECO:0000256" key="2">
    <source>
        <dbReference type="ARBA" id="ARBA00022630"/>
    </source>
</evidence>
<dbReference type="GO" id="GO:0003959">
    <property type="term" value="F:NADPH dehydrogenase activity"/>
    <property type="evidence" value="ECO:0007669"/>
    <property type="project" value="InterPro"/>
</dbReference>
<accession>A0A7C9R6R4</accession>
<evidence type="ECO:0000256" key="5">
    <source>
        <dbReference type="ARBA" id="ARBA00023002"/>
    </source>
</evidence>
<dbReference type="AlphaFoldDB" id="A0A7C9R6R4"/>
<evidence type="ECO:0000256" key="3">
    <source>
        <dbReference type="ARBA" id="ARBA00022643"/>
    </source>
</evidence>
<name>A0A7C9R6R4_9HYPH</name>
<evidence type="ECO:0000313" key="8">
    <source>
        <dbReference type="EMBL" id="NGN41520.1"/>
    </source>
</evidence>
<dbReference type="GO" id="GO:0010181">
    <property type="term" value="F:FMN binding"/>
    <property type="evidence" value="ECO:0007669"/>
    <property type="project" value="InterPro"/>
</dbReference>
<feature type="domain" description="NADH:flavin oxidoreductase/NADH oxidase N-terminal" evidence="7">
    <location>
        <begin position="9"/>
        <end position="339"/>
    </location>
</feature>
<proteinExistence type="predicted"/>